<name>A0ABZ2YPB4_9BACT</name>
<keyword evidence="1" id="KW-0812">Transmembrane</keyword>
<accession>A0ABZ2YPB4</accession>
<reference evidence="5" key="1">
    <citation type="submission" date="2024-03" db="EMBL/GenBank/DDBJ databases">
        <title>Chitinophaga horti sp. nov., isolated from garden soil.</title>
        <authorList>
            <person name="Lee D.S."/>
            <person name="Han D.M."/>
            <person name="Baek J.H."/>
            <person name="Choi D.G."/>
            <person name="Jeon J.H."/>
            <person name="Jeon C.O."/>
        </authorList>
    </citation>
    <scope>NUCLEOTIDE SEQUENCE [LARGE SCALE GENOMIC DNA]</scope>
    <source>
        <strain evidence="5">GPA1</strain>
    </source>
</reference>
<dbReference type="RefSeq" id="WP_341836026.1">
    <property type="nucleotide sequence ID" value="NZ_CP149822.1"/>
</dbReference>
<evidence type="ECO:0000313" key="4">
    <source>
        <dbReference type="EMBL" id="WZN41167.1"/>
    </source>
</evidence>
<feature type="domain" description="Protein FecR C-terminal" evidence="3">
    <location>
        <begin position="277"/>
        <end position="344"/>
    </location>
</feature>
<dbReference type="Gene3D" id="2.60.120.1440">
    <property type="match status" value="1"/>
</dbReference>
<protein>
    <submittedName>
        <fullName evidence="4">FecR domain-containing protein</fullName>
    </submittedName>
</protein>
<feature type="transmembrane region" description="Helical" evidence="1">
    <location>
        <begin position="92"/>
        <end position="111"/>
    </location>
</feature>
<evidence type="ECO:0000259" key="2">
    <source>
        <dbReference type="Pfam" id="PF04773"/>
    </source>
</evidence>
<dbReference type="EMBL" id="CP149822">
    <property type="protein sequence ID" value="WZN41167.1"/>
    <property type="molecule type" value="Genomic_DNA"/>
</dbReference>
<dbReference type="Pfam" id="PF04773">
    <property type="entry name" value="FecR"/>
    <property type="match status" value="1"/>
</dbReference>
<dbReference type="InterPro" id="IPR006860">
    <property type="entry name" value="FecR"/>
</dbReference>
<dbReference type="InterPro" id="IPR032508">
    <property type="entry name" value="FecR_C"/>
</dbReference>
<keyword evidence="5" id="KW-1185">Reference proteome</keyword>
<dbReference type="PANTHER" id="PTHR30273:SF2">
    <property type="entry name" value="PROTEIN FECR"/>
    <property type="match status" value="1"/>
</dbReference>
<proteinExistence type="predicted"/>
<organism evidence="4 5">
    <name type="scientific">Chitinophaga pollutisoli</name>
    <dbReference type="NCBI Taxonomy" id="3133966"/>
    <lineage>
        <taxon>Bacteria</taxon>
        <taxon>Pseudomonadati</taxon>
        <taxon>Bacteroidota</taxon>
        <taxon>Chitinophagia</taxon>
        <taxon>Chitinophagales</taxon>
        <taxon>Chitinophagaceae</taxon>
        <taxon>Chitinophaga</taxon>
    </lineage>
</organism>
<gene>
    <name evidence="4" type="ORF">WJU16_24700</name>
</gene>
<evidence type="ECO:0000259" key="3">
    <source>
        <dbReference type="Pfam" id="PF16344"/>
    </source>
</evidence>
<dbReference type="Gene3D" id="3.55.50.30">
    <property type="match status" value="1"/>
</dbReference>
<dbReference type="Proteomes" id="UP001485459">
    <property type="component" value="Chromosome"/>
</dbReference>
<evidence type="ECO:0000313" key="5">
    <source>
        <dbReference type="Proteomes" id="UP001485459"/>
    </source>
</evidence>
<keyword evidence="1" id="KW-0472">Membrane</keyword>
<sequence length="346" mass="38842">MMMNDERITRLLAARLAGEATEAELRELDSLLAQDASVQSQAQLLQRYFKDAPVHSSAGTEQALERTLARIRAGESAPLSESGRGRRGAWKWWSAAAAAILLLLGGAWALWKPAALHSGYAAFNPEKDTVRWLHRQNAKAIRAALELADGSKIWLNADSRLSYPEQFGPHSREVFLTGEAFFQVSSAPEKPFIVHLSKGTIRVLGTSFNVRAYENEPVKTSVSTGKVAFIPKYTDARIPDTFYITPDEKVTWYDEDARPEKAVTSGDEDRAWTDGGLVFRDATLEDICRELERTFGKKVHFDSEEPRHYRMTGAFRNNSLSEILFYLSKSKNFQYTITDSTLLISE</sequence>
<keyword evidence="1" id="KW-1133">Transmembrane helix</keyword>
<dbReference type="PANTHER" id="PTHR30273">
    <property type="entry name" value="PERIPLASMIC SIGNAL SENSOR AND SIGMA FACTOR ACTIVATOR FECR-RELATED"/>
    <property type="match status" value="1"/>
</dbReference>
<feature type="domain" description="FecR protein" evidence="2">
    <location>
        <begin position="142"/>
        <end position="227"/>
    </location>
</feature>
<dbReference type="InterPro" id="IPR012373">
    <property type="entry name" value="Ferrdict_sens_TM"/>
</dbReference>
<evidence type="ECO:0000256" key="1">
    <source>
        <dbReference type="SAM" id="Phobius"/>
    </source>
</evidence>
<dbReference type="Pfam" id="PF16344">
    <property type="entry name" value="FecR_C"/>
    <property type="match status" value="1"/>
</dbReference>
<dbReference type="PIRSF" id="PIRSF018266">
    <property type="entry name" value="FecR"/>
    <property type="match status" value="1"/>
</dbReference>